<dbReference type="SUPFAM" id="SSF53067">
    <property type="entry name" value="Actin-like ATPase domain"/>
    <property type="match status" value="1"/>
</dbReference>
<organism evidence="1 2">
    <name type="scientific">Shewanella gelidii</name>
    <dbReference type="NCBI Taxonomy" id="1642821"/>
    <lineage>
        <taxon>Bacteria</taxon>
        <taxon>Pseudomonadati</taxon>
        <taxon>Pseudomonadota</taxon>
        <taxon>Gammaproteobacteria</taxon>
        <taxon>Alteromonadales</taxon>
        <taxon>Shewanellaceae</taxon>
        <taxon>Shewanella</taxon>
    </lineage>
</organism>
<protein>
    <submittedName>
        <fullName evidence="1">MSHA biogenesis protein MshI1</fullName>
    </submittedName>
</protein>
<evidence type="ECO:0000313" key="2">
    <source>
        <dbReference type="Proteomes" id="UP000613743"/>
    </source>
</evidence>
<dbReference type="RefSeq" id="WP_188921728.1">
    <property type="nucleotide sequence ID" value="NZ_BMPZ01000008.1"/>
</dbReference>
<sequence>MGKSLANQFAFWKKSSAKTEIGVYLSETRLCVFCPATATEPEKYQTFELQNNDWHDAFAQVAKHCPASKMHITLAASLYQVILADKPAVDDAEIPQALLWAVKDLVSVPVANIHLDYFASPIASIAKINVVVVDKTMMQSIAAAAEQHDLLIAGVSIEELILSNLTREDEASRMLICHLPEQELLLTVIRQGELYMQRRIRGFNQVDKSSADELSYGSADNLSLEIQRSMDYYESQLRQPPVNEIQILMEGEAAALAQLVAVNFNQTVCALDKTSVAERIAQLSFGEFAREAV</sequence>
<reference evidence="1" key="2">
    <citation type="submission" date="2020-09" db="EMBL/GenBank/DDBJ databases">
        <authorList>
            <person name="Sun Q."/>
            <person name="Ohkuma M."/>
        </authorList>
    </citation>
    <scope>NUCLEOTIDE SEQUENCE</scope>
    <source>
        <strain evidence="1">JCM 30804</strain>
    </source>
</reference>
<proteinExistence type="predicted"/>
<accession>A0A917JW49</accession>
<name>A0A917JW49_9GAMM</name>
<dbReference type="AlphaFoldDB" id="A0A917JW49"/>
<reference evidence="1" key="1">
    <citation type="journal article" date="2014" name="Int. J. Syst. Evol. Microbiol.">
        <title>Complete genome sequence of Corynebacterium casei LMG S-19264T (=DSM 44701T), isolated from a smear-ripened cheese.</title>
        <authorList>
            <consortium name="US DOE Joint Genome Institute (JGI-PGF)"/>
            <person name="Walter F."/>
            <person name="Albersmeier A."/>
            <person name="Kalinowski J."/>
            <person name="Ruckert C."/>
        </authorList>
    </citation>
    <scope>NUCLEOTIDE SEQUENCE</scope>
    <source>
        <strain evidence="1">JCM 30804</strain>
    </source>
</reference>
<dbReference type="Proteomes" id="UP000613743">
    <property type="component" value="Unassembled WGS sequence"/>
</dbReference>
<comment type="caution">
    <text evidence="1">The sequence shown here is derived from an EMBL/GenBank/DDBJ whole genome shotgun (WGS) entry which is preliminary data.</text>
</comment>
<evidence type="ECO:0000313" key="1">
    <source>
        <dbReference type="EMBL" id="GGI87919.1"/>
    </source>
</evidence>
<dbReference type="EMBL" id="BMPZ01000008">
    <property type="protein sequence ID" value="GGI87919.1"/>
    <property type="molecule type" value="Genomic_DNA"/>
</dbReference>
<dbReference type="Gene3D" id="3.30.420.380">
    <property type="match status" value="1"/>
</dbReference>
<keyword evidence="2" id="KW-1185">Reference proteome</keyword>
<gene>
    <name evidence="1" type="primary">mshI1</name>
    <name evidence="1" type="ORF">GCM10009332_26620</name>
</gene>
<dbReference type="InterPro" id="IPR043129">
    <property type="entry name" value="ATPase_NBD"/>
</dbReference>